<dbReference type="PROSITE" id="PS51367">
    <property type="entry name" value="THAUMATIN_2"/>
    <property type="match status" value="1"/>
</dbReference>
<dbReference type="Proteomes" id="UP000285712">
    <property type="component" value="Unassembled WGS sequence"/>
</dbReference>
<keyword evidence="2" id="KW-0472">Membrane</keyword>
<name>A0A418DAL2_APHAT</name>
<evidence type="ECO:0000313" key="4">
    <source>
        <dbReference type="EMBL" id="RHZ17119.1"/>
    </source>
</evidence>
<evidence type="ECO:0000256" key="2">
    <source>
        <dbReference type="SAM" id="Phobius"/>
    </source>
</evidence>
<evidence type="ECO:0000313" key="6">
    <source>
        <dbReference type="Proteomes" id="UP000285712"/>
    </source>
</evidence>
<accession>A0A418DAL2</accession>
<feature type="compositionally biased region" description="Polar residues" evidence="1">
    <location>
        <begin position="122"/>
        <end position="139"/>
    </location>
</feature>
<dbReference type="EMBL" id="QUTH01003822">
    <property type="protein sequence ID" value="RHZ17119.1"/>
    <property type="molecule type" value="Genomic_DNA"/>
</dbReference>
<organism evidence="3 6">
    <name type="scientific">Aphanomyces astaci</name>
    <name type="common">Crayfish plague agent</name>
    <dbReference type="NCBI Taxonomy" id="112090"/>
    <lineage>
        <taxon>Eukaryota</taxon>
        <taxon>Sar</taxon>
        <taxon>Stramenopiles</taxon>
        <taxon>Oomycota</taxon>
        <taxon>Saprolegniomycetes</taxon>
        <taxon>Saprolegniales</taxon>
        <taxon>Verrucalvaceae</taxon>
        <taxon>Aphanomyces</taxon>
    </lineage>
</organism>
<sequence length="370" mass="39151">MTTISIAHDDAAAPVPSGAMDTPNQATISLDNEPPVETPSKEIETGLSLVRMKSGPKRTSIWDGMVLMVTPATTEETKAQELTLQAKAVRRRLFLMGFLTVAAVAVTIGLSIGLAGGTVGELSTSSGNDVPLTNSITDVSTERSRTDPPSPDPTPPAHNSTESSGDHSTSSGGTSASTPGLSTTTRSPTTTTTTTAAPTTTSRPPTTTTTTTPPPLALGHMLNFVNRCTFPVSLYKVDRLLCTLQTNGQCGDTLVDREHTMYRHTNAADATLVELTLADRKLWYDISAIPPGCGNGMSYADCVRNSGGAKGYNIPVSVLPTKYDGNAQKGNCHKVTCTRAECPDAYLYPFDDLKMKDCPDDEVFVVTFCP</sequence>
<feature type="transmembrane region" description="Helical" evidence="2">
    <location>
        <begin position="93"/>
        <end position="116"/>
    </location>
</feature>
<dbReference type="InterPro" id="IPR001938">
    <property type="entry name" value="Thaumatin"/>
</dbReference>
<dbReference type="AlphaFoldDB" id="A0A418DAL2"/>
<feature type="compositionally biased region" description="Low complexity" evidence="1">
    <location>
        <begin position="160"/>
        <end position="211"/>
    </location>
</feature>
<keyword evidence="2" id="KW-1133">Transmembrane helix</keyword>
<gene>
    <name evidence="3" type="ORF">DYB35_002323</name>
    <name evidence="4" type="ORF">DYB37_003148</name>
</gene>
<dbReference type="Proteomes" id="UP000285430">
    <property type="component" value="Unassembled WGS sequence"/>
</dbReference>
<dbReference type="SUPFAM" id="SSF49870">
    <property type="entry name" value="Osmotin, thaumatin-like protein"/>
    <property type="match status" value="1"/>
</dbReference>
<dbReference type="PANTHER" id="PTHR31737">
    <property type="entry name" value="PROTEIN TOS1"/>
    <property type="match status" value="1"/>
</dbReference>
<protein>
    <submittedName>
        <fullName evidence="3">Uncharacterized protein</fullName>
    </submittedName>
</protein>
<feature type="region of interest" description="Disordered" evidence="1">
    <location>
        <begin position="122"/>
        <end position="215"/>
    </location>
</feature>
<dbReference type="InterPro" id="IPR037176">
    <property type="entry name" value="Osmotin/thaumatin-like_sf"/>
</dbReference>
<reference evidence="5 6" key="1">
    <citation type="submission" date="2018-08" db="EMBL/GenBank/DDBJ databases">
        <title>Aphanomyces genome sequencing and annotation.</title>
        <authorList>
            <person name="Minardi D."/>
            <person name="Oidtmann B."/>
            <person name="Van Der Giezen M."/>
            <person name="Studholme D.J."/>
        </authorList>
    </citation>
    <scope>NUCLEOTIDE SEQUENCE [LARGE SCALE GENOMIC DNA]</scope>
    <source>
        <strain evidence="4 5">Da</strain>
        <strain evidence="3 6">Sv</strain>
    </source>
</reference>
<evidence type="ECO:0000256" key="1">
    <source>
        <dbReference type="SAM" id="MobiDB-lite"/>
    </source>
</evidence>
<dbReference type="EMBL" id="QUTG01003391">
    <property type="protein sequence ID" value="RHY91788.1"/>
    <property type="molecule type" value="Genomic_DNA"/>
</dbReference>
<evidence type="ECO:0000313" key="5">
    <source>
        <dbReference type="Proteomes" id="UP000285430"/>
    </source>
</evidence>
<dbReference type="VEuPathDB" id="FungiDB:H257_02595"/>
<comment type="caution">
    <text evidence="3">The sequence shown here is derived from an EMBL/GenBank/DDBJ whole genome shotgun (WGS) entry which is preliminary data.</text>
</comment>
<dbReference type="PANTHER" id="PTHR31737:SF2">
    <property type="entry name" value="PROTEIN TOS1"/>
    <property type="match status" value="1"/>
</dbReference>
<keyword evidence="2" id="KW-0812">Transmembrane</keyword>
<dbReference type="Gene3D" id="2.60.110.10">
    <property type="entry name" value="Thaumatin"/>
    <property type="match status" value="1"/>
</dbReference>
<proteinExistence type="predicted"/>
<evidence type="ECO:0000313" key="3">
    <source>
        <dbReference type="EMBL" id="RHY91788.1"/>
    </source>
</evidence>